<proteinExistence type="predicted"/>
<dbReference type="Proteomes" id="UP000261931">
    <property type="component" value="Unassembled WGS sequence"/>
</dbReference>
<gene>
    <name evidence="2" type="ORF">DY262_12290</name>
</gene>
<name>A0A372EHT8_9BURK</name>
<keyword evidence="3" id="KW-1185">Reference proteome</keyword>
<dbReference type="RefSeq" id="WP_116959305.1">
    <property type="nucleotide sequence ID" value="NZ_QVLS01000007.1"/>
</dbReference>
<dbReference type="EMBL" id="QVLS01000007">
    <property type="protein sequence ID" value="RFP78095.1"/>
    <property type="molecule type" value="Genomic_DNA"/>
</dbReference>
<sequence>MSTPTPTSDDATAAPATDEAGAAHQAAAPQGHLIFRRPGVAHPVTANARDTARREWLLDHLTRRQARRDATVALVRSRHLPDAAAADPQLQSELSRLMAFLRQSPGAGDTPADGEAPRHAPPSA</sequence>
<protein>
    <submittedName>
        <fullName evidence="2">Uncharacterized protein</fullName>
    </submittedName>
</protein>
<organism evidence="2 3">
    <name type="scientific">Hydrogenophaga borbori</name>
    <dbReference type="NCBI Taxonomy" id="2294117"/>
    <lineage>
        <taxon>Bacteria</taxon>
        <taxon>Pseudomonadati</taxon>
        <taxon>Pseudomonadota</taxon>
        <taxon>Betaproteobacteria</taxon>
        <taxon>Burkholderiales</taxon>
        <taxon>Comamonadaceae</taxon>
        <taxon>Hydrogenophaga</taxon>
    </lineage>
</organism>
<evidence type="ECO:0000256" key="1">
    <source>
        <dbReference type="SAM" id="MobiDB-lite"/>
    </source>
</evidence>
<accession>A0A372EHT8</accession>
<dbReference type="AlphaFoldDB" id="A0A372EHT8"/>
<feature type="region of interest" description="Disordered" evidence="1">
    <location>
        <begin position="101"/>
        <end position="124"/>
    </location>
</feature>
<evidence type="ECO:0000313" key="3">
    <source>
        <dbReference type="Proteomes" id="UP000261931"/>
    </source>
</evidence>
<evidence type="ECO:0000313" key="2">
    <source>
        <dbReference type="EMBL" id="RFP78095.1"/>
    </source>
</evidence>
<feature type="region of interest" description="Disordered" evidence="1">
    <location>
        <begin position="1"/>
        <end position="31"/>
    </location>
</feature>
<comment type="caution">
    <text evidence="2">The sequence shown here is derived from an EMBL/GenBank/DDBJ whole genome shotgun (WGS) entry which is preliminary data.</text>
</comment>
<reference evidence="2 3" key="1">
    <citation type="submission" date="2018-08" db="EMBL/GenBank/DDBJ databases">
        <title>Hydrogenophaga sp. LA-38 isolated from sludge.</title>
        <authorList>
            <person name="Im W.-T."/>
        </authorList>
    </citation>
    <scope>NUCLEOTIDE SEQUENCE [LARGE SCALE GENOMIC DNA]</scope>
    <source>
        <strain evidence="2 3">LA-38</strain>
    </source>
</reference>